<dbReference type="InterPro" id="IPR030456">
    <property type="entry name" value="TF_fork_head_CS_2"/>
</dbReference>
<feature type="region of interest" description="Disordered" evidence="8">
    <location>
        <begin position="275"/>
        <end position="295"/>
    </location>
</feature>
<dbReference type="PROSITE" id="PS00657">
    <property type="entry name" value="FORK_HEAD_1"/>
    <property type="match status" value="1"/>
</dbReference>
<dbReference type="PROSITE" id="PS50039">
    <property type="entry name" value="FORK_HEAD_3"/>
    <property type="match status" value="1"/>
</dbReference>
<sequence length="480" mass="52787">MPRPSRESYGEQKPPYSYISLTAMAIWSSREKMLPLAEIYRFIADRFPYYRRDMRRWQNSLRHNLSFNDCFIKVPRGPHTPGKGAYWALHPAALSMFENGSFLRRRKRFKLPKAAKKESQIVAETAARLAASHTNEISFADNQPVSAYYQQDCYHHHHHHHHHYQSVTLTQRQLDFFNATSSFVGASPPLLSQKDQHVLSGLSAVLPSPQRLNSDNFVPFDAKEDLFGASAVGSFESPELSENQRYIGTTKLHPKRSKPLTFAHKSFSIESIIDTDDSNSKTSTRNETVTASNSCSPRESNLNSINLLGAWCAEASGRDSFRSLYTPNIGCPIAISHPGLHLHQAAAVYATALATANLFVSRPHFQQSATKLLEFSMEDSCPAPSSCHSSPLYGLYSSGFPGALRPGPGNSFCTTEKTVPPFLPVAALKLPATLTPSHNISTMLINSAPDVPDASSPASSSSSSSSSCFGSGQCNDLTSV</sequence>
<dbReference type="GO" id="GO:0000978">
    <property type="term" value="F:RNA polymerase II cis-regulatory region sequence-specific DNA binding"/>
    <property type="evidence" value="ECO:0007669"/>
    <property type="project" value="TreeGrafter"/>
</dbReference>
<evidence type="ECO:0000256" key="4">
    <source>
        <dbReference type="ARBA" id="ARBA00023163"/>
    </source>
</evidence>
<comment type="function">
    <text evidence="6">Involved in development during embryogenesis.</text>
</comment>
<dbReference type="InterPro" id="IPR050211">
    <property type="entry name" value="FOX_domain-containing"/>
</dbReference>
<keyword evidence="4" id="KW-0804">Transcription</keyword>
<evidence type="ECO:0000313" key="11">
    <source>
        <dbReference type="RefSeq" id="XP_024939118.1"/>
    </source>
</evidence>
<dbReference type="KEGG" id="ccin:107266058"/>
<dbReference type="InterPro" id="IPR018122">
    <property type="entry name" value="TF_fork_head_CS_1"/>
</dbReference>
<feature type="DNA-binding region" description="Fork-head" evidence="7">
    <location>
        <begin position="13"/>
        <end position="107"/>
    </location>
</feature>
<evidence type="ECO:0000256" key="5">
    <source>
        <dbReference type="ARBA" id="ARBA00023242"/>
    </source>
</evidence>
<dbReference type="InterPro" id="IPR036390">
    <property type="entry name" value="WH_DNA-bd_sf"/>
</dbReference>
<dbReference type="FunFam" id="1.10.10.10:FF:000082">
    <property type="entry name" value="forkhead box protein B2"/>
    <property type="match status" value="1"/>
</dbReference>
<keyword evidence="3 7" id="KW-0238">DNA-binding</keyword>
<feature type="domain" description="Fork-head" evidence="9">
    <location>
        <begin position="13"/>
        <end position="107"/>
    </location>
</feature>
<keyword evidence="2" id="KW-0805">Transcription regulation</keyword>
<dbReference type="PANTHER" id="PTHR11829">
    <property type="entry name" value="FORKHEAD BOX PROTEIN"/>
    <property type="match status" value="1"/>
</dbReference>
<organism evidence="10 11">
    <name type="scientific">Cephus cinctus</name>
    <name type="common">Wheat stem sawfly</name>
    <dbReference type="NCBI Taxonomy" id="211228"/>
    <lineage>
        <taxon>Eukaryota</taxon>
        <taxon>Metazoa</taxon>
        <taxon>Ecdysozoa</taxon>
        <taxon>Arthropoda</taxon>
        <taxon>Hexapoda</taxon>
        <taxon>Insecta</taxon>
        <taxon>Pterygota</taxon>
        <taxon>Neoptera</taxon>
        <taxon>Endopterygota</taxon>
        <taxon>Hymenoptera</taxon>
        <taxon>Cephoidea</taxon>
        <taxon>Cephidae</taxon>
        <taxon>Cephus</taxon>
    </lineage>
</organism>
<name>A0AAJ7RE08_CEPCN</name>
<dbReference type="GO" id="GO:0000981">
    <property type="term" value="F:DNA-binding transcription factor activity, RNA polymerase II-specific"/>
    <property type="evidence" value="ECO:0007669"/>
    <property type="project" value="TreeGrafter"/>
</dbReference>
<accession>A0AAJ7RE08</accession>
<dbReference type="AlphaFoldDB" id="A0AAJ7RE08"/>
<dbReference type="InterPro" id="IPR001766">
    <property type="entry name" value="Fork_head_dom"/>
</dbReference>
<dbReference type="SUPFAM" id="SSF46785">
    <property type="entry name" value="Winged helix' DNA-binding domain"/>
    <property type="match status" value="1"/>
</dbReference>
<gene>
    <name evidence="11" type="primary">LOC107266058</name>
</gene>
<dbReference type="SMART" id="SM00339">
    <property type="entry name" value="FH"/>
    <property type="match status" value="1"/>
</dbReference>
<dbReference type="GO" id="GO:0030154">
    <property type="term" value="P:cell differentiation"/>
    <property type="evidence" value="ECO:0007669"/>
    <property type="project" value="TreeGrafter"/>
</dbReference>
<dbReference type="PROSITE" id="PS00658">
    <property type="entry name" value="FORK_HEAD_2"/>
    <property type="match status" value="1"/>
</dbReference>
<evidence type="ECO:0000256" key="6">
    <source>
        <dbReference type="ARBA" id="ARBA00060234"/>
    </source>
</evidence>
<dbReference type="GO" id="GO:0005634">
    <property type="term" value="C:nucleus"/>
    <property type="evidence" value="ECO:0007669"/>
    <property type="project" value="UniProtKB-SubCell"/>
</dbReference>
<evidence type="ECO:0000256" key="3">
    <source>
        <dbReference type="ARBA" id="ARBA00023125"/>
    </source>
</evidence>
<dbReference type="Proteomes" id="UP000694920">
    <property type="component" value="Unplaced"/>
</dbReference>
<dbReference type="GeneID" id="107266058"/>
<feature type="compositionally biased region" description="Low complexity" evidence="8">
    <location>
        <begin position="451"/>
        <end position="467"/>
    </location>
</feature>
<feature type="compositionally biased region" description="Polar residues" evidence="8">
    <location>
        <begin position="468"/>
        <end position="480"/>
    </location>
</feature>
<dbReference type="InterPro" id="IPR036388">
    <property type="entry name" value="WH-like_DNA-bd_sf"/>
</dbReference>
<dbReference type="Gene3D" id="1.10.10.10">
    <property type="entry name" value="Winged helix-like DNA-binding domain superfamily/Winged helix DNA-binding domain"/>
    <property type="match status" value="1"/>
</dbReference>
<protein>
    <submittedName>
        <fullName evidence="11">Uncharacterized protein LOC107266058</fullName>
    </submittedName>
</protein>
<dbReference type="Pfam" id="PF00250">
    <property type="entry name" value="Forkhead"/>
    <property type="match status" value="1"/>
</dbReference>
<dbReference type="PANTHER" id="PTHR11829:SF377">
    <property type="entry name" value="FORK HEAD DOMAIN-CONTAINING PROTEIN FD4-RELATED"/>
    <property type="match status" value="1"/>
</dbReference>
<keyword evidence="10" id="KW-1185">Reference proteome</keyword>
<keyword evidence="5 7" id="KW-0539">Nucleus</keyword>
<evidence type="ECO:0000259" key="9">
    <source>
        <dbReference type="PROSITE" id="PS50039"/>
    </source>
</evidence>
<dbReference type="PRINTS" id="PR00053">
    <property type="entry name" value="FORKHEAD"/>
</dbReference>
<feature type="region of interest" description="Disordered" evidence="8">
    <location>
        <begin position="451"/>
        <end position="480"/>
    </location>
</feature>
<evidence type="ECO:0000256" key="1">
    <source>
        <dbReference type="ARBA" id="ARBA00004123"/>
    </source>
</evidence>
<dbReference type="RefSeq" id="XP_024939118.1">
    <property type="nucleotide sequence ID" value="XM_025083350.1"/>
</dbReference>
<evidence type="ECO:0000256" key="2">
    <source>
        <dbReference type="ARBA" id="ARBA00023015"/>
    </source>
</evidence>
<reference evidence="11" key="1">
    <citation type="submission" date="2025-08" db="UniProtKB">
        <authorList>
            <consortium name="RefSeq"/>
        </authorList>
    </citation>
    <scope>IDENTIFICATION</scope>
</reference>
<evidence type="ECO:0000256" key="7">
    <source>
        <dbReference type="PROSITE-ProRule" id="PRU00089"/>
    </source>
</evidence>
<dbReference type="GO" id="GO:0009653">
    <property type="term" value="P:anatomical structure morphogenesis"/>
    <property type="evidence" value="ECO:0007669"/>
    <property type="project" value="TreeGrafter"/>
</dbReference>
<proteinExistence type="predicted"/>
<feature type="compositionally biased region" description="Polar residues" evidence="8">
    <location>
        <begin position="280"/>
        <end position="295"/>
    </location>
</feature>
<evidence type="ECO:0000256" key="8">
    <source>
        <dbReference type="SAM" id="MobiDB-lite"/>
    </source>
</evidence>
<comment type="subcellular location">
    <subcellularLocation>
        <location evidence="1 7">Nucleus</location>
    </subcellularLocation>
</comment>
<evidence type="ECO:0000313" key="10">
    <source>
        <dbReference type="Proteomes" id="UP000694920"/>
    </source>
</evidence>